<evidence type="ECO:0008006" key="4">
    <source>
        <dbReference type="Google" id="ProtNLM"/>
    </source>
</evidence>
<dbReference type="eggNOG" id="COG5393">
    <property type="taxonomic scope" value="Bacteria"/>
</dbReference>
<dbReference type="PATRIC" id="fig|1121015.4.peg.114"/>
<dbReference type="Pfam" id="PF07332">
    <property type="entry name" value="Phage_holin_3_6"/>
    <property type="match status" value="1"/>
</dbReference>
<name>A0A091AW70_9GAMM</name>
<evidence type="ECO:0000313" key="2">
    <source>
        <dbReference type="EMBL" id="KFN44533.1"/>
    </source>
</evidence>
<dbReference type="AlphaFoldDB" id="A0A091AW70"/>
<evidence type="ECO:0000313" key="3">
    <source>
        <dbReference type="Proteomes" id="UP000029385"/>
    </source>
</evidence>
<feature type="transmembrane region" description="Helical" evidence="1">
    <location>
        <begin position="77"/>
        <end position="99"/>
    </location>
</feature>
<sequence length="125" mass="13327">MTDAPAKPAPGPLQRLVASLLGLLQSHLGIFSIEVEEARERLIKTLVLSILGAGAILLCLLTVALGVVLMIDPAYRLVAVIGLGAGFLILGAGCLAFVWQGMKNDPAPFAMTLDELRRDRERLLP</sequence>
<dbReference type="InterPro" id="IPR009937">
    <property type="entry name" value="Phage_holin_3_6"/>
</dbReference>
<organism evidence="2 3">
    <name type="scientific">Arenimonas oryziterrae DSM 21050 = YC6267</name>
    <dbReference type="NCBI Taxonomy" id="1121015"/>
    <lineage>
        <taxon>Bacteria</taxon>
        <taxon>Pseudomonadati</taxon>
        <taxon>Pseudomonadota</taxon>
        <taxon>Gammaproteobacteria</taxon>
        <taxon>Lysobacterales</taxon>
        <taxon>Lysobacteraceae</taxon>
        <taxon>Arenimonas</taxon>
    </lineage>
</organism>
<accession>A0A091AW70</accession>
<gene>
    <name evidence="2" type="ORF">N789_00570</name>
</gene>
<comment type="caution">
    <text evidence="2">The sequence shown here is derived from an EMBL/GenBank/DDBJ whole genome shotgun (WGS) entry which is preliminary data.</text>
</comment>
<reference evidence="2 3" key="1">
    <citation type="submission" date="2013-09" db="EMBL/GenBank/DDBJ databases">
        <title>Genome sequencing of Arenimonas oryziterrae.</title>
        <authorList>
            <person name="Chen F."/>
            <person name="Wang G."/>
        </authorList>
    </citation>
    <scope>NUCLEOTIDE SEQUENCE [LARGE SCALE GENOMIC DNA]</scope>
    <source>
        <strain evidence="2 3">YC6267</strain>
    </source>
</reference>
<protein>
    <recommendedName>
        <fullName evidence="4">Phage holin family protein</fullName>
    </recommendedName>
</protein>
<feature type="transmembrane region" description="Helical" evidence="1">
    <location>
        <begin position="45"/>
        <end position="71"/>
    </location>
</feature>
<proteinExistence type="predicted"/>
<dbReference type="EMBL" id="AVCI01000001">
    <property type="protein sequence ID" value="KFN44533.1"/>
    <property type="molecule type" value="Genomic_DNA"/>
</dbReference>
<keyword evidence="1" id="KW-0812">Transmembrane</keyword>
<dbReference type="Proteomes" id="UP000029385">
    <property type="component" value="Unassembled WGS sequence"/>
</dbReference>
<dbReference type="STRING" id="1121015.GCA_000420545_01060"/>
<keyword evidence="3" id="KW-1185">Reference proteome</keyword>
<evidence type="ECO:0000256" key="1">
    <source>
        <dbReference type="SAM" id="Phobius"/>
    </source>
</evidence>
<dbReference type="RefSeq" id="WP_022968703.1">
    <property type="nucleotide sequence ID" value="NZ_ATVD01000002.1"/>
</dbReference>
<keyword evidence="1" id="KW-0472">Membrane</keyword>
<keyword evidence="1" id="KW-1133">Transmembrane helix</keyword>